<gene>
    <name evidence="6" type="ORF">FYJ65_09280</name>
</gene>
<keyword evidence="4" id="KW-0804">Transcription</keyword>
<dbReference type="RefSeq" id="WP_154555055.1">
    <property type="nucleotide sequence ID" value="NZ_VUNA01000031.1"/>
</dbReference>
<evidence type="ECO:0000256" key="1">
    <source>
        <dbReference type="ARBA" id="ARBA00009437"/>
    </source>
</evidence>
<dbReference type="CDD" id="cd05466">
    <property type="entry name" value="PBP2_LTTR_substrate"/>
    <property type="match status" value="1"/>
</dbReference>
<dbReference type="InterPro" id="IPR036390">
    <property type="entry name" value="WH_DNA-bd_sf"/>
</dbReference>
<evidence type="ECO:0000313" key="6">
    <source>
        <dbReference type="EMBL" id="MST71492.1"/>
    </source>
</evidence>
<evidence type="ECO:0000256" key="3">
    <source>
        <dbReference type="ARBA" id="ARBA00023125"/>
    </source>
</evidence>
<dbReference type="GO" id="GO:0003677">
    <property type="term" value="F:DNA binding"/>
    <property type="evidence" value="ECO:0007669"/>
    <property type="project" value="UniProtKB-KW"/>
</dbReference>
<dbReference type="Proteomes" id="UP000469424">
    <property type="component" value="Unassembled WGS sequence"/>
</dbReference>
<dbReference type="SUPFAM" id="SSF46785">
    <property type="entry name" value="Winged helix' DNA-binding domain"/>
    <property type="match status" value="1"/>
</dbReference>
<dbReference type="InterPro" id="IPR005119">
    <property type="entry name" value="LysR_subst-bd"/>
</dbReference>
<dbReference type="SUPFAM" id="SSF53850">
    <property type="entry name" value="Periplasmic binding protein-like II"/>
    <property type="match status" value="1"/>
</dbReference>
<dbReference type="GO" id="GO:0003700">
    <property type="term" value="F:DNA-binding transcription factor activity"/>
    <property type="evidence" value="ECO:0007669"/>
    <property type="project" value="InterPro"/>
</dbReference>
<organism evidence="6 7">
    <name type="scientific">Mogibacterium kristiansenii</name>
    <dbReference type="NCBI Taxonomy" id="2606708"/>
    <lineage>
        <taxon>Bacteria</taxon>
        <taxon>Bacillati</taxon>
        <taxon>Bacillota</taxon>
        <taxon>Clostridia</taxon>
        <taxon>Peptostreptococcales</taxon>
        <taxon>Anaerovoracaceae</taxon>
        <taxon>Mogibacterium</taxon>
    </lineage>
</organism>
<evidence type="ECO:0000256" key="2">
    <source>
        <dbReference type="ARBA" id="ARBA00023015"/>
    </source>
</evidence>
<dbReference type="PANTHER" id="PTHR30419:SF28">
    <property type="entry name" value="HTH-TYPE TRANSCRIPTIONAL REGULATOR BSDA"/>
    <property type="match status" value="1"/>
</dbReference>
<keyword evidence="3" id="KW-0238">DNA-binding</keyword>
<evidence type="ECO:0000313" key="7">
    <source>
        <dbReference type="Proteomes" id="UP000469424"/>
    </source>
</evidence>
<dbReference type="InterPro" id="IPR050950">
    <property type="entry name" value="HTH-type_LysR_regulators"/>
</dbReference>
<keyword evidence="7" id="KW-1185">Reference proteome</keyword>
<dbReference type="InterPro" id="IPR036388">
    <property type="entry name" value="WH-like_DNA-bd_sf"/>
</dbReference>
<evidence type="ECO:0000256" key="4">
    <source>
        <dbReference type="ARBA" id="ARBA00023163"/>
    </source>
</evidence>
<protein>
    <submittedName>
        <fullName evidence="6">LysR family transcriptional regulator</fullName>
    </submittedName>
</protein>
<feature type="domain" description="HTH lysR-type" evidence="5">
    <location>
        <begin position="1"/>
        <end position="60"/>
    </location>
</feature>
<comment type="similarity">
    <text evidence="1">Belongs to the LysR transcriptional regulatory family.</text>
</comment>
<proteinExistence type="inferred from homology"/>
<dbReference type="Pfam" id="PF03466">
    <property type="entry name" value="LysR_substrate"/>
    <property type="match status" value="1"/>
</dbReference>
<dbReference type="PANTHER" id="PTHR30419">
    <property type="entry name" value="HTH-TYPE TRANSCRIPTIONAL REGULATOR YBHD"/>
    <property type="match status" value="1"/>
</dbReference>
<reference evidence="6 7" key="1">
    <citation type="submission" date="2019-08" db="EMBL/GenBank/DDBJ databases">
        <title>In-depth cultivation of the pig gut microbiome towards novel bacterial diversity and tailored functional studies.</title>
        <authorList>
            <person name="Wylensek D."/>
            <person name="Hitch T.C.A."/>
            <person name="Clavel T."/>
        </authorList>
    </citation>
    <scope>NUCLEOTIDE SEQUENCE [LARGE SCALE GENOMIC DNA]</scope>
    <source>
        <strain evidence="6 7">WCA-MUC-591-APC-4B</strain>
    </source>
</reference>
<dbReference type="Gene3D" id="1.10.10.10">
    <property type="entry name" value="Winged helix-like DNA-binding domain superfamily/Winged helix DNA-binding domain"/>
    <property type="match status" value="1"/>
</dbReference>
<name>A0A6N7X7K5_9FIRM</name>
<dbReference type="Pfam" id="PF00126">
    <property type="entry name" value="HTH_1"/>
    <property type="match status" value="1"/>
</dbReference>
<dbReference type="AlphaFoldDB" id="A0A6N7X7K5"/>
<dbReference type="InterPro" id="IPR000847">
    <property type="entry name" value="LysR_HTH_N"/>
</dbReference>
<dbReference type="GO" id="GO:0005829">
    <property type="term" value="C:cytosol"/>
    <property type="evidence" value="ECO:0007669"/>
    <property type="project" value="TreeGrafter"/>
</dbReference>
<dbReference type="Gene3D" id="3.40.190.290">
    <property type="match status" value="1"/>
</dbReference>
<sequence length="286" mass="32823">MDYNLQKYIAFITAVDNGSITGASEILNYSQSGISRMIGDLEKDWQMSLLERNKYGVELTSDGVRLLPQIRAVCNEFQKLTTDVEELQGLETGLIRIGTISSVATHVLPPVIQKFKNDYKGVKYELLLGDYNEIEEWVQSGRVDIGFVLMPTKDSFDTITYGTDEMKIVLPKDHPLCEYERIPLAEIEKYPFILQEKDNNTSSREFFLKHGINLRVDFATWDDYAIMSMVESGLGISVLPELILKRCSYDIEIKSLEEPFIREMGIIMKDRERLPIAVKRLLKYLV</sequence>
<evidence type="ECO:0000259" key="5">
    <source>
        <dbReference type="PROSITE" id="PS50931"/>
    </source>
</evidence>
<dbReference type="EMBL" id="VUNA01000031">
    <property type="protein sequence ID" value="MST71492.1"/>
    <property type="molecule type" value="Genomic_DNA"/>
</dbReference>
<accession>A0A6N7X7K5</accession>
<comment type="caution">
    <text evidence="6">The sequence shown here is derived from an EMBL/GenBank/DDBJ whole genome shotgun (WGS) entry which is preliminary data.</text>
</comment>
<dbReference type="PROSITE" id="PS50931">
    <property type="entry name" value="HTH_LYSR"/>
    <property type="match status" value="1"/>
</dbReference>
<keyword evidence="2" id="KW-0805">Transcription regulation</keyword>